<comment type="caution">
    <text evidence="1">The sequence shown here is derived from an EMBL/GenBank/DDBJ whole genome shotgun (WGS) entry which is preliminary data.</text>
</comment>
<gene>
    <name evidence="1" type="primary">tnaC</name>
    <name evidence="1" type="ORF">C9I99_12055</name>
</gene>
<accession>A0A2T3IY34</accession>
<dbReference type="RefSeq" id="WP_107349142.1">
    <property type="nucleotide sequence ID" value="NZ_PYMH01000005.1"/>
</dbReference>
<reference evidence="1 2" key="1">
    <citation type="submission" date="2018-03" db="EMBL/GenBank/DDBJ databases">
        <title>Whole genome sequencing of Histamine producing bacteria.</title>
        <authorList>
            <person name="Butler K."/>
        </authorList>
    </citation>
    <scope>NUCLEOTIDE SEQUENCE [LARGE SCALE GENOMIC DNA]</scope>
    <source>
        <strain evidence="1 2">JCM 13586</strain>
    </source>
</reference>
<dbReference type="EMBL" id="PYMH01000005">
    <property type="protein sequence ID" value="PSU33508.1"/>
    <property type="molecule type" value="Genomic_DNA"/>
</dbReference>
<dbReference type="AlphaFoldDB" id="A0A2T3IY34"/>
<name>A0A2T3IY34_9GAMM</name>
<dbReference type="GO" id="GO:0031556">
    <property type="term" value="P:transcriptional attenuation by ribosome"/>
    <property type="evidence" value="ECO:0007669"/>
    <property type="project" value="InterPro"/>
</dbReference>
<evidence type="ECO:0000313" key="2">
    <source>
        <dbReference type="Proteomes" id="UP000241222"/>
    </source>
</evidence>
<dbReference type="InterPro" id="IPR012620">
    <property type="entry name" value="Trp_operon_leader_peptide"/>
</dbReference>
<keyword evidence="2" id="KW-1185">Reference proteome</keyword>
<dbReference type="Proteomes" id="UP000241222">
    <property type="component" value="Unassembled WGS sequence"/>
</dbReference>
<evidence type="ECO:0000313" key="1">
    <source>
        <dbReference type="EMBL" id="PSU33508.1"/>
    </source>
</evidence>
<organism evidence="1 2">
    <name type="scientific">Photobacterium lutimaris</name>
    <dbReference type="NCBI Taxonomy" id="388278"/>
    <lineage>
        <taxon>Bacteria</taxon>
        <taxon>Pseudomonadati</taxon>
        <taxon>Pseudomonadota</taxon>
        <taxon>Gammaproteobacteria</taxon>
        <taxon>Vibrionales</taxon>
        <taxon>Vibrionaceae</taxon>
        <taxon>Photobacterium</taxon>
    </lineage>
</organism>
<protein>
    <submittedName>
        <fullName evidence="1">Tryptophanase leader peptide</fullName>
    </submittedName>
</protein>
<dbReference type="NCBIfam" id="TIGR02616">
    <property type="entry name" value="tnaC_leader"/>
    <property type="match status" value="1"/>
</dbReference>
<sequence length="32" mass="3854">MCVQWASPLLPLPLVMQWYNEDDKLSDFFPLR</sequence>
<proteinExistence type="predicted"/>